<reference evidence="8" key="1">
    <citation type="submission" date="2018-09" db="EMBL/GenBank/DDBJ databases">
        <authorList>
            <person name="Zhu H."/>
        </authorList>
    </citation>
    <scope>NUCLEOTIDE SEQUENCE [LARGE SCALE GENOMIC DNA]</scope>
    <source>
        <strain evidence="8">K2W31S-8</strain>
    </source>
</reference>
<feature type="transmembrane region" description="Helical" evidence="6">
    <location>
        <begin position="50"/>
        <end position="70"/>
    </location>
</feature>
<feature type="transmembrane region" description="Helical" evidence="6">
    <location>
        <begin position="294"/>
        <end position="316"/>
    </location>
</feature>
<dbReference type="Gene3D" id="1.20.1740.10">
    <property type="entry name" value="Amino acid/polyamine transporter I"/>
    <property type="match status" value="1"/>
</dbReference>
<keyword evidence="5 6" id="KW-0472">Membrane</keyword>
<dbReference type="InterPro" id="IPR050367">
    <property type="entry name" value="APC_superfamily"/>
</dbReference>
<comment type="subcellular location">
    <subcellularLocation>
        <location evidence="1">Cell membrane</location>
        <topology evidence="1">Multi-pass membrane protein</topology>
    </subcellularLocation>
</comment>
<dbReference type="GO" id="GO:0005886">
    <property type="term" value="C:plasma membrane"/>
    <property type="evidence" value="ECO:0007669"/>
    <property type="project" value="UniProtKB-SubCell"/>
</dbReference>
<protein>
    <submittedName>
        <fullName evidence="7">APC family permease</fullName>
    </submittedName>
</protein>
<evidence type="ECO:0000256" key="5">
    <source>
        <dbReference type="ARBA" id="ARBA00023136"/>
    </source>
</evidence>
<dbReference type="RefSeq" id="WP_119892212.1">
    <property type="nucleotide sequence ID" value="NZ_CP032419.1"/>
</dbReference>
<dbReference type="InterPro" id="IPR002293">
    <property type="entry name" value="AA/rel_permease1"/>
</dbReference>
<feature type="transmembrane region" description="Helical" evidence="6">
    <location>
        <begin position="346"/>
        <end position="365"/>
    </location>
</feature>
<dbReference type="EMBL" id="CP032419">
    <property type="protein sequence ID" value="AYC31587.1"/>
    <property type="molecule type" value="Genomic_DNA"/>
</dbReference>
<dbReference type="Pfam" id="PF13520">
    <property type="entry name" value="AA_permease_2"/>
    <property type="match status" value="1"/>
</dbReference>
<keyword evidence="4 6" id="KW-1133">Transmembrane helix</keyword>
<keyword evidence="2" id="KW-1003">Cell membrane</keyword>
<sequence>MQMHQANPGTEPTAVLAKTIRWWDGVAITLSLPAALFVGLGYSIGAIGAWAAIALWAVIAGVAVLHNWLYSEMGAMFGEKSGGIALYANEAWSKRFPSLGPLATYAYWFAWATAPAIWGLAVAQILSEQFWPHVTFSYNLGPIQLGLPQFIALGVALISWALSMIQLRFTMVILTVAGVLLMIPVLIFGTSFLTADAWSTGSFTWRTGEGVVGLRTVLAWLFIMAWSAYAVEAAASFIPEFRDTVADTRKALRISALILLLVFTLTPLGLAGLLGEQVLADKPYGFLQAGAEVLLGGGAALITLVLIAGILVLSVMGTADAGRALYQSSRDGLTVRQFGTLNRAGVPARAVTVQLLINILLVLLVGNPLAVIVAGNVGYILAHLLAVSGYVVLRWDRPDAPRPIRLSRNWVGIAIALALFDALILVVGMTSAAITGYGGLKEVLIAVAVLTISQALYWLRRLQDREDAESRVVHKAP</sequence>
<proteinExistence type="predicted"/>
<feature type="transmembrane region" description="Helical" evidence="6">
    <location>
        <begin position="371"/>
        <end position="393"/>
    </location>
</feature>
<dbReference type="AlphaFoldDB" id="A0A385Z037"/>
<feature type="transmembrane region" description="Helical" evidence="6">
    <location>
        <begin position="413"/>
        <end position="437"/>
    </location>
</feature>
<feature type="transmembrane region" description="Helical" evidence="6">
    <location>
        <begin position="21"/>
        <end position="44"/>
    </location>
</feature>
<evidence type="ECO:0000256" key="4">
    <source>
        <dbReference type="ARBA" id="ARBA00022989"/>
    </source>
</evidence>
<feature type="transmembrane region" description="Helical" evidence="6">
    <location>
        <begin position="146"/>
        <end position="165"/>
    </location>
</feature>
<feature type="transmembrane region" description="Helical" evidence="6">
    <location>
        <begin position="251"/>
        <end position="274"/>
    </location>
</feature>
<evidence type="ECO:0000256" key="2">
    <source>
        <dbReference type="ARBA" id="ARBA00022475"/>
    </source>
</evidence>
<dbReference type="PIRSF" id="PIRSF006060">
    <property type="entry name" value="AA_transporter"/>
    <property type="match status" value="1"/>
</dbReference>
<feature type="transmembrane region" description="Helical" evidence="6">
    <location>
        <begin position="218"/>
        <end position="239"/>
    </location>
</feature>
<keyword evidence="3 6" id="KW-0812">Transmembrane</keyword>
<feature type="transmembrane region" description="Helical" evidence="6">
    <location>
        <begin position="443"/>
        <end position="459"/>
    </location>
</feature>
<dbReference type="OrthoDB" id="9762947at2"/>
<dbReference type="Proteomes" id="UP000265560">
    <property type="component" value="Chromosome"/>
</dbReference>
<dbReference type="PANTHER" id="PTHR42770">
    <property type="entry name" value="AMINO ACID TRANSPORTER-RELATED"/>
    <property type="match status" value="1"/>
</dbReference>
<evidence type="ECO:0000313" key="8">
    <source>
        <dbReference type="Proteomes" id="UP000265560"/>
    </source>
</evidence>
<evidence type="ECO:0000256" key="6">
    <source>
        <dbReference type="SAM" id="Phobius"/>
    </source>
</evidence>
<evidence type="ECO:0000256" key="3">
    <source>
        <dbReference type="ARBA" id="ARBA00022692"/>
    </source>
</evidence>
<evidence type="ECO:0000313" key="7">
    <source>
        <dbReference type="EMBL" id="AYC31587.1"/>
    </source>
</evidence>
<keyword evidence="8" id="KW-1185">Reference proteome</keyword>
<accession>A0A385Z037</accession>
<organism evidence="7 8">
    <name type="scientific">Pseudomonas cavernae</name>
    <dbReference type="NCBI Taxonomy" id="2320867"/>
    <lineage>
        <taxon>Bacteria</taxon>
        <taxon>Pseudomonadati</taxon>
        <taxon>Pseudomonadota</taxon>
        <taxon>Gammaproteobacteria</taxon>
        <taxon>Pseudomonadales</taxon>
        <taxon>Pseudomonadaceae</taxon>
        <taxon>Pseudomonas</taxon>
    </lineage>
</organism>
<dbReference type="GO" id="GO:0022857">
    <property type="term" value="F:transmembrane transporter activity"/>
    <property type="evidence" value="ECO:0007669"/>
    <property type="project" value="InterPro"/>
</dbReference>
<feature type="transmembrane region" description="Helical" evidence="6">
    <location>
        <begin position="105"/>
        <end position="126"/>
    </location>
</feature>
<evidence type="ECO:0000256" key="1">
    <source>
        <dbReference type="ARBA" id="ARBA00004651"/>
    </source>
</evidence>
<name>A0A385Z037_9PSED</name>
<dbReference type="KEGG" id="pcav:D3880_03880"/>
<gene>
    <name evidence="7" type="ORF">D3880_03880</name>
</gene>
<feature type="transmembrane region" description="Helical" evidence="6">
    <location>
        <begin position="172"/>
        <end position="198"/>
    </location>
</feature>
<dbReference type="PANTHER" id="PTHR42770:SF7">
    <property type="entry name" value="MEMBRANE PROTEIN"/>
    <property type="match status" value="1"/>
</dbReference>